<dbReference type="GO" id="GO:0009277">
    <property type="term" value="C:fungal-type cell wall"/>
    <property type="evidence" value="ECO:0007669"/>
    <property type="project" value="InterPro"/>
</dbReference>
<reference evidence="3" key="2">
    <citation type="submission" date="2020-02" db="EMBL/GenBank/DDBJ databases">
        <authorList>
            <person name="Gilchrist C.L.M."/>
            <person name="Chooi Y.-H."/>
        </authorList>
    </citation>
    <scope>NUCLEOTIDE SEQUENCE</scope>
    <source>
        <strain evidence="3">MST-FP2251</strain>
    </source>
</reference>
<reference evidence="3" key="1">
    <citation type="journal article" date="2019" name="Beilstein J. Org. Chem.">
        <title>Nanangenines: drimane sesquiterpenoids as the dominant metabolite cohort of a novel Australian fungus, Aspergillus nanangensis.</title>
        <authorList>
            <person name="Lacey H.J."/>
            <person name="Gilchrist C.L.M."/>
            <person name="Crombie A."/>
            <person name="Kalaitzis J.A."/>
            <person name="Vuong D."/>
            <person name="Rutledge P.J."/>
            <person name="Turner P."/>
            <person name="Pitt J.I."/>
            <person name="Lacey E."/>
            <person name="Chooi Y.H."/>
            <person name="Piggott A.M."/>
        </authorList>
    </citation>
    <scope>NUCLEOTIDE SEQUENCE</scope>
    <source>
        <strain evidence="3">MST-FP2251</strain>
    </source>
</reference>
<feature type="signal peptide" evidence="2">
    <location>
        <begin position="1"/>
        <end position="18"/>
    </location>
</feature>
<dbReference type="InterPro" id="IPR001338">
    <property type="entry name" value="Class_I_Hydrophobin"/>
</dbReference>
<feature type="chain" id="PRO_5041782779" description="Hydrophobin" evidence="2">
    <location>
        <begin position="19"/>
        <end position="121"/>
    </location>
</feature>
<gene>
    <name evidence="3" type="ORF">FE257_009913</name>
</gene>
<dbReference type="GO" id="GO:0005199">
    <property type="term" value="F:structural constituent of cell wall"/>
    <property type="evidence" value="ECO:0007669"/>
    <property type="project" value="InterPro"/>
</dbReference>
<dbReference type="CDD" id="cd23507">
    <property type="entry name" value="hydrophobin_I"/>
    <property type="match status" value="1"/>
</dbReference>
<comment type="similarity">
    <text evidence="2">Belongs to the fungal hydrophobin family.</text>
</comment>
<comment type="caution">
    <text evidence="3">The sequence shown here is derived from an EMBL/GenBank/DDBJ whole genome shotgun (WGS) entry which is preliminary data.</text>
</comment>
<evidence type="ECO:0000313" key="3">
    <source>
        <dbReference type="EMBL" id="KAF9893743.1"/>
    </source>
</evidence>
<name>A0AAD4GZJ9_ASPNN</name>
<evidence type="ECO:0000256" key="2">
    <source>
        <dbReference type="RuleBase" id="RU365009"/>
    </source>
</evidence>
<dbReference type="Proteomes" id="UP001194746">
    <property type="component" value="Unassembled WGS sequence"/>
</dbReference>
<dbReference type="Pfam" id="PF01185">
    <property type="entry name" value="Hydrophobin"/>
    <property type="match status" value="1"/>
</dbReference>
<keyword evidence="2" id="KW-0964">Secreted</keyword>
<keyword evidence="4" id="KW-1185">Reference proteome</keyword>
<protein>
    <recommendedName>
        <fullName evidence="2">Hydrophobin</fullName>
    </recommendedName>
</protein>
<keyword evidence="2" id="KW-0732">Signal</keyword>
<keyword evidence="2" id="KW-0134">Cell wall</keyword>
<sequence length="121" mass="12983">MKIPFALLLVLGVFSVQSISCDSGEPAQCCNQIKQTDDPLVAQLLGPLGIVVGSVTGLVGVNFQYLLSGVQDLVPGNATHSRFVAQIAALDPGDILTSLYNFKRLVRMIRDSFNSEYAGLR</sequence>
<proteinExistence type="inferred from homology"/>
<evidence type="ECO:0000313" key="4">
    <source>
        <dbReference type="Proteomes" id="UP001194746"/>
    </source>
</evidence>
<evidence type="ECO:0000256" key="1">
    <source>
        <dbReference type="ARBA" id="ARBA00023157"/>
    </source>
</evidence>
<dbReference type="AlphaFoldDB" id="A0AAD4GZJ9"/>
<organism evidence="3 4">
    <name type="scientific">Aspergillus nanangensis</name>
    <dbReference type="NCBI Taxonomy" id="2582783"/>
    <lineage>
        <taxon>Eukaryota</taxon>
        <taxon>Fungi</taxon>
        <taxon>Dikarya</taxon>
        <taxon>Ascomycota</taxon>
        <taxon>Pezizomycotina</taxon>
        <taxon>Eurotiomycetes</taxon>
        <taxon>Eurotiomycetidae</taxon>
        <taxon>Eurotiales</taxon>
        <taxon>Aspergillaceae</taxon>
        <taxon>Aspergillus</taxon>
        <taxon>Aspergillus subgen. Circumdati</taxon>
    </lineage>
</organism>
<comment type="subcellular location">
    <subcellularLocation>
        <location evidence="2">Secreted</location>
        <location evidence="2">Cell wall</location>
    </subcellularLocation>
</comment>
<keyword evidence="1 2" id="KW-1015">Disulfide bond</keyword>
<dbReference type="EMBL" id="VCAU01000006">
    <property type="protein sequence ID" value="KAF9893743.1"/>
    <property type="molecule type" value="Genomic_DNA"/>
</dbReference>
<accession>A0AAD4GZJ9</accession>